<comment type="similarity">
    <text evidence="2">Belongs to the major facilitator superfamily. TCR/Tet family.</text>
</comment>
<feature type="transmembrane region" description="Helical" evidence="8">
    <location>
        <begin position="184"/>
        <end position="207"/>
    </location>
</feature>
<reference evidence="9 10" key="1">
    <citation type="submission" date="2024-09" db="EMBL/GenBank/DDBJ databases">
        <title>Itraconazole resistance in Madurella fahalii resulting from another homologue of gene encoding cytochrome P450 14-alpha sterol demethylase (CYP51).</title>
        <authorList>
            <person name="Yoshioka I."/>
            <person name="Fahal A.H."/>
            <person name="Kaneko S."/>
            <person name="Yaguchi T."/>
        </authorList>
    </citation>
    <scope>NUCLEOTIDE SEQUENCE [LARGE SCALE GENOMIC DNA]</scope>
    <source>
        <strain evidence="9 10">IFM 68171</strain>
    </source>
</reference>
<feature type="transmembrane region" description="Helical" evidence="8">
    <location>
        <begin position="214"/>
        <end position="232"/>
    </location>
</feature>
<organism evidence="9 10">
    <name type="scientific">Madurella fahalii</name>
    <dbReference type="NCBI Taxonomy" id="1157608"/>
    <lineage>
        <taxon>Eukaryota</taxon>
        <taxon>Fungi</taxon>
        <taxon>Dikarya</taxon>
        <taxon>Ascomycota</taxon>
        <taxon>Pezizomycotina</taxon>
        <taxon>Sordariomycetes</taxon>
        <taxon>Sordariomycetidae</taxon>
        <taxon>Sordariales</taxon>
        <taxon>Sordariales incertae sedis</taxon>
        <taxon>Madurella</taxon>
    </lineage>
</organism>
<sequence>MSEPSVTHPAEPGPDSIPPTPILQNMVMHEKGAESISNSEAQRHAASDADTGGARRKWTTVRWIIVIVAILSSTFLYALDNTITANIRPSMIAALGNRIDMLPWLSVSYPMGEVGTNPLWGKLNKYFNNKLLYLIADSAATWRWAFYINICIAGFAIPACIVLIPSISPSAAPLWDRVKRVDYIGATLFIGGVVTVVMILGFGSALYPWASDQMIGLYVAAPVLWAAFMQFIGDLEMAAFFCWGSLAIANVVVTVYSLPLFFQFTYGDSSLHSAAYTIPFVCACVAVGGIAGPIITKYPLYMAWFAGASMLMLIGNGLLTTIHYETSRAAVCGYTIISGAGCGPIMQLGYTAAQSKVARRNSSAWHFPR</sequence>
<comment type="subcellular location">
    <subcellularLocation>
        <location evidence="1">Membrane</location>
        <topology evidence="1">Multi-pass membrane protein</topology>
    </subcellularLocation>
</comment>
<dbReference type="GeneID" id="98173751"/>
<feature type="transmembrane region" description="Helical" evidence="8">
    <location>
        <begin position="144"/>
        <end position="164"/>
    </location>
</feature>
<evidence type="ECO:0000256" key="1">
    <source>
        <dbReference type="ARBA" id="ARBA00004141"/>
    </source>
</evidence>
<keyword evidence="4 8" id="KW-0812">Transmembrane</keyword>
<evidence type="ECO:0000256" key="5">
    <source>
        <dbReference type="ARBA" id="ARBA00022989"/>
    </source>
</evidence>
<evidence type="ECO:0000313" key="9">
    <source>
        <dbReference type="EMBL" id="GAB1312796.1"/>
    </source>
</evidence>
<dbReference type="InterPro" id="IPR036259">
    <property type="entry name" value="MFS_trans_sf"/>
</dbReference>
<name>A0ABQ0G4V0_9PEZI</name>
<dbReference type="Pfam" id="PF07690">
    <property type="entry name" value="MFS_1"/>
    <property type="match status" value="1"/>
</dbReference>
<feature type="compositionally biased region" description="Pro residues" evidence="7">
    <location>
        <begin position="11"/>
        <end position="21"/>
    </location>
</feature>
<dbReference type="PANTHER" id="PTHR23501:SF12">
    <property type="entry name" value="MAJOR FACILITATOR SUPERFAMILY (MFS) PROFILE DOMAIN-CONTAINING PROTEIN-RELATED"/>
    <property type="match status" value="1"/>
</dbReference>
<keyword evidence="3" id="KW-0813">Transport</keyword>
<dbReference type="RefSeq" id="XP_070914529.1">
    <property type="nucleotide sequence ID" value="XM_071058428.1"/>
</dbReference>
<feature type="transmembrane region" description="Helical" evidence="8">
    <location>
        <begin position="301"/>
        <end position="319"/>
    </location>
</feature>
<feature type="transmembrane region" description="Helical" evidence="8">
    <location>
        <begin position="60"/>
        <end position="79"/>
    </location>
</feature>
<protein>
    <recommendedName>
        <fullName evidence="11">MFS general substrate transporter</fullName>
    </recommendedName>
</protein>
<dbReference type="PANTHER" id="PTHR23501">
    <property type="entry name" value="MAJOR FACILITATOR SUPERFAMILY"/>
    <property type="match status" value="1"/>
</dbReference>
<feature type="transmembrane region" description="Helical" evidence="8">
    <location>
        <begin position="238"/>
        <end position="262"/>
    </location>
</feature>
<evidence type="ECO:0000256" key="7">
    <source>
        <dbReference type="SAM" id="MobiDB-lite"/>
    </source>
</evidence>
<comment type="caution">
    <text evidence="9">The sequence shown here is derived from an EMBL/GenBank/DDBJ whole genome shotgun (WGS) entry which is preliminary data.</text>
</comment>
<evidence type="ECO:0000256" key="2">
    <source>
        <dbReference type="ARBA" id="ARBA00007520"/>
    </source>
</evidence>
<accession>A0ABQ0G4V0</accession>
<evidence type="ECO:0000256" key="4">
    <source>
        <dbReference type="ARBA" id="ARBA00022692"/>
    </source>
</evidence>
<evidence type="ECO:0000256" key="6">
    <source>
        <dbReference type="ARBA" id="ARBA00023136"/>
    </source>
</evidence>
<keyword evidence="6 8" id="KW-0472">Membrane</keyword>
<proteinExistence type="inferred from homology"/>
<dbReference type="Proteomes" id="UP001628179">
    <property type="component" value="Unassembled WGS sequence"/>
</dbReference>
<evidence type="ECO:0000256" key="3">
    <source>
        <dbReference type="ARBA" id="ARBA00022448"/>
    </source>
</evidence>
<evidence type="ECO:0000256" key="8">
    <source>
        <dbReference type="SAM" id="Phobius"/>
    </source>
</evidence>
<dbReference type="InterPro" id="IPR011701">
    <property type="entry name" value="MFS"/>
</dbReference>
<dbReference type="SUPFAM" id="SSF103473">
    <property type="entry name" value="MFS general substrate transporter"/>
    <property type="match status" value="1"/>
</dbReference>
<feature type="transmembrane region" description="Helical" evidence="8">
    <location>
        <begin position="274"/>
        <end position="295"/>
    </location>
</feature>
<evidence type="ECO:0000313" key="10">
    <source>
        <dbReference type="Proteomes" id="UP001628179"/>
    </source>
</evidence>
<keyword evidence="10" id="KW-1185">Reference proteome</keyword>
<gene>
    <name evidence="9" type="ORF">MFIFM68171_03006</name>
</gene>
<evidence type="ECO:0008006" key="11">
    <source>
        <dbReference type="Google" id="ProtNLM"/>
    </source>
</evidence>
<keyword evidence="5 8" id="KW-1133">Transmembrane helix</keyword>
<feature type="region of interest" description="Disordered" evidence="7">
    <location>
        <begin position="1"/>
        <end position="22"/>
    </location>
</feature>
<dbReference type="EMBL" id="BAAFSV010000002">
    <property type="protein sequence ID" value="GAB1312796.1"/>
    <property type="molecule type" value="Genomic_DNA"/>
</dbReference>